<protein>
    <recommendedName>
        <fullName evidence="2">DUF4220 domain-containing protein</fullName>
    </recommendedName>
</protein>
<feature type="transmembrane region" description="Helical" evidence="1">
    <location>
        <begin position="47"/>
        <end position="69"/>
    </location>
</feature>
<evidence type="ECO:0000256" key="1">
    <source>
        <dbReference type="SAM" id="Phobius"/>
    </source>
</evidence>
<dbReference type="Proteomes" id="UP000583929">
    <property type="component" value="Unassembled WGS sequence"/>
</dbReference>
<feature type="transmembrane region" description="Helical" evidence="1">
    <location>
        <begin position="145"/>
        <end position="161"/>
    </location>
</feature>
<accession>A0A7J6F6J5</accession>
<dbReference type="InterPro" id="IPR007658">
    <property type="entry name" value="DUF594"/>
</dbReference>
<dbReference type="InterPro" id="IPR025315">
    <property type="entry name" value="DUF4220"/>
</dbReference>
<organism evidence="3 4">
    <name type="scientific">Cannabis sativa</name>
    <name type="common">Hemp</name>
    <name type="synonym">Marijuana</name>
    <dbReference type="NCBI Taxonomy" id="3483"/>
    <lineage>
        <taxon>Eukaryota</taxon>
        <taxon>Viridiplantae</taxon>
        <taxon>Streptophyta</taxon>
        <taxon>Embryophyta</taxon>
        <taxon>Tracheophyta</taxon>
        <taxon>Spermatophyta</taxon>
        <taxon>Magnoliopsida</taxon>
        <taxon>eudicotyledons</taxon>
        <taxon>Gunneridae</taxon>
        <taxon>Pentapetalae</taxon>
        <taxon>rosids</taxon>
        <taxon>fabids</taxon>
        <taxon>Rosales</taxon>
        <taxon>Cannabaceae</taxon>
        <taxon>Cannabis</taxon>
    </lineage>
</organism>
<feature type="transmembrane region" description="Helical" evidence="1">
    <location>
        <begin position="16"/>
        <end position="35"/>
    </location>
</feature>
<dbReference type="AlphaFoldDB" id="A0A7J6F6J5"/>
<evidence type="ECO:0000313" key="4">
    <source>
        <dbReference type="Proteomes" id="UP000583929"/>
    </source>
</evidence>
<proteinExistence type="predicted"/>
<dbReference type="EMBL" id="JAATIQ010000272">
    <property type="protein sequence ID" value="KAF4365499.1"/>
    <property type="molecule type" value="Genomic_DNA"/>
</dbReference>
<sequence length="1032" mass="119943">MELPIPEKIQKLWDLWSLRGCIMLSLLLQIILVLFASSRQRCKNSFLLILIWAAYLLADWVAAVSIGLITQEQTRSCDDHKDGKYDHDIYAFWASFLLLHLGGPDTITSFALEDNEFWLRHLFGLVLQVMAAGYSFYLTLPNNKLWPPTLLIFFVGIIKYTERTRAFYLASLERFGRTALRKPDPGPDYEEVSTNYFSKLLQIPIQGDSKANQSGVGSSSRLDPYIELNRITLIACDELGLLKAAHILFGRFKGLIVGFFLTSKDRKSCREYFLKINDHKCAFRVVEYELSLLFQVLHTKVVVVRQRVGYILRFISLSSILSATIAYFLTEKKGFKRIEIILSYSLLIGAMVLDTISVIKLIFSDWILVVLNHTWERYVPSIILKRKRWSRLVFQYNIISYCLDERPTWLFDFSELFHLREFLDKLKIMRFSSSYKVTEDLQEFIFKNLKEKSKKANTFKEATEACIERGGLALKQSIGQDFASYIKLKWSISEFQYTESILLWHIATELCNEDAKISNNDNYKSKSKILSEYMFYLLIVQNTIFSPVLGDWHLVFQDTCAEAKRFFRKYCVSNHCDAVKKMNGVRTKFRPAAVKEGRSKSVFFDACILANQLKKLESDQRWKIMDEVWLELMSYAAINCRPIVHAQQPSWGGELITFTWLLLNHFGLGIQFSEQEDRAGMKMVAVNATIAYLLTEKKGFKRIEIILSYSLLIGAMVLDTISVIKLIFSDWILVVLNHTWKSYCLDERPTWLFDFSELFHLREFLDKLKIMRFSSSYKVTEDLQEFIFKNLKEKSKKANTFKEATEACIERGGLALKQSIGQDFASYIKLKWSISEFQYTESILLWHIATELCNEDAKIPKNDNYKSKSKILSEYMFYLLIVQNTIFSPVLGDWHLVFQDTCAEAKRFFRKYCVSNHCDAVKKMNGVRTKFRPAAVKEGRSKSVFFDACILANQLKKLESNQRWKIMDEVWLELMSYAAINCRPIVHAQQPSWGGELITFTWLLLNHFGLGIQFSEQEDRAGMKMVAVKRRT</sequence>
<keyword evidence="1" id="KW-0472">Membrane</keyword>
<gene>
    <name evidence="3" type="ORF">G4B88_025678</name>
</gene>
<dbReference type="Pfam" id="PF13968">
    <property type="entry name" value="DUF4220"/>
    <property type="match status" value="2"/>
</dbReference>
<feature type="transmembrane region" description="Helical" evidence="1">
    <location>
        <begin position="706"/>
        <end position="728"/>
    </location>
</feature>
<evidence type="ECO:0000313" key="3">
    <source>
        <dbReference type="EMBL" id="KAF4365499.1"/>
    </source>
</evidence>
<keyword evidence="1" id="KW-0812">Transmembrane</keyword>
<keyword evidence="4" id="KW-1185">Reference proteome</keyword>
<feature type="transmembrane region" description="Helical" evidence="1">
    <location>
        <begin position="310"/>
        <end position="329"/>
    </location>
</feature>
<feature type="transmembrane region" description="Helical" evidence="1">
    <location>
        <begin position="119"/>
        <end position="139"/>
    </location>
</feature>
<feature type="transmembrane region" description="Helical" evidence="1">
    <location>
        <begin position="89"/>
        <end position="112"/>
    </location>
</feature>
<feature type="domain" description="DUF4220" evidence="2">
    <location>
        <begin position="696"/>
        <end position="760"/>
    </location>
</feature>
<reference evidence="3 4" key="1">
    <citation type="journal article" date="2020" name="bioRxiv">
        <title>Sequence and annotation of 42 cannabis genomes reveals extensive copy number variation in cannabinoid synthesis and pathogen resistance genes.</title>
        <authorList>
            <person name="Mckernan K.J."/>
            <person name="Helbert Y."/>
            <person name="Kane L.T."/>
            <person name="Ebling H."/>
            <person name="Zhang L."/>
            <person name="Liu B."/>
            <person name="Eaton Z."/>
            <person name="Mclaughlin S."/>
            <person name="Kingan S."/>
            <person name="Baybayan P."/>
            <person name="Concepcion G."/>
            <person name="Jordan M."/>
            <person name="Riva A."/>
            <person name="Barbazuk W."/>
            <person name="Harkins T."/>
        </authorList>
    </citation>
    <scope>NUCLEOTIDE SEQUENCE [LARGE SCALE GENOMIC DNA]</scope>
    <source>
        <strain evidence="4">cv. Jamaican Lion 4</strain>
        <tissue evidence="3">Leaf</tissue>
    </source>
</reference>
<feature type="transmembrane region" description="Helical" evidence="1">
    <location>
        <begin position="341"/>
        <end position="363"/>
    </location>
</feature>
<dbReference type="PANTHER" id="PTHR31325">
    <property type="entry name" value="OS01G0798800 PROTEIN-RELATED"/>
    <property type="match status" value="1"/>
</dbReference>
<comment type="caution">
    <text evidence="3">The sequence shown here is derived from an EMBL/GenBank/DDBJ whole genome shotgun (WGS) entry which is preliminary data.</text>
</comment>
<feature type="domain" description="DUF4220" evidence="2">
    <location>
        <begin position="52"/>
        <end position="401"/>
    </location>
</feature>
<evidence type="ECO:0000259" key="2">
    <source>
        <dbReference type="Pfam" id="PF13968"/>
    </source>
</evidence>
<dbReference type="Pfam" id="PF04578">
    <property type="entry name" value="DUF594"/>
    <property type="match status" value="2"/>
</dbReference>
<name>A0A7J6F6J5_CANSA</name>
<keyword evidence="1" id="KW-1133">Transmembrane helix</keyword>